<keyword evidence="4" id="KW-1185">Reference proteome</keyword>
<dbReference type="GeneID" id="64663954"/>
<dbReference type="InterPro" id="IPR042089">
    <property type="entry name" value="Peptidase_M13_dom_2"/>
</dbReference>
<dbReference type="RefSeq" id="XP_041224235.1">
    <property type="nucleotide sequence ID" value="XM_041369656.1"/>
</dbReference>
<reference evidence="3" key="1">
    <citation type="journal article" date="2020" name="New Phytol.">
        <title>Comparative genomics reveals dynamic genome evolution in host specialist ectomycorrhizal fungi.</title>
        <authorList>
            <person name="Lofgren L.A."/>
            <person name="Nguyen N.H."/>
            <person name="Vilgalys R."/>
            <person name="Ruytinx J."/>
            <person name="Liao H.L."/>
            <person name="Branco S."/>
            <person name="Kuo A."/>
            <person name="LaButti K."/>
            <person name="Lipzen A."/>
            <person name="Andreopoulos W."/>
            <person name="Pangilinan J."/>
            <person name="Riley R."/>
            <person name="Hundley H."/>
            <person name="Na H."/>
            <person name="Barry K."/>
            <person name="Grigoriev I.V."/>
            <person name="Stajich J.E."/>
            <person name="Kennedy P.G."/>
        </authorList>
    </citation>
    <scope>NUCLEOTIDE SEQUENCE</scope>
    <source>
        <strain evidence="3">FC203</strain>
    </source>
</reference>
<dbReference type="InterPro" id="IPR008753">
    <property type="entry name" value="Peptidase_M13_N"/>
</dbReference>
<feature type="domain" description="Peptidase M13 N-terminal" evidence="2">
    <location>
        <begin position="28"/>
        <end position="192"/>
    </location>
</feature>
<proteinExistence type="predicted"/>
<sequence>PLPWPPWDEEGDNDDDDGRERSPEDPFQNARELAQKVVQFDTEIVDATLDLDKLQQDPFSMYNPTNINTLKAELSQINFPDYFSTFTPRTRVVITYKPYPNSLSEILKKTPADVIEAYLVVRASLEYAPNLGRTTEAWKAVRTLQETLYGLKPGVFGERSQFCMTRVDVALGFGTGRYFVNQTFPGESREKAT</sequence>
<comment type="caution">
    <text evidence="3">The sequence shown here is derived from an EMBL/GenBank/DDBJ whole genome shotgun (WGS) entry which is preliminary data.</text>
</comment>
<evidence type="ECO:0000313" key="3">
    <source>
        <dbReference type="EMBL" id="KAG1898659.1"/>
    </source>
</evidence>
<dbReference type="Pfam" id="PF05649">
    <property type="entry name" value="Peptidase_M13_N"/>
    <property type="match status" value="1"/>
</dbReference>
<dbReference type="Proteomes" id="UP001195769">
    <property type="component" value="Unassembled WGS sequence"/>
</dbReference>
<feature type="non-terminal residue" evidence="3">
    <location>
        <position position="193"/>
    </location>
</feature>
<dbReference type="Gene3D" id="1.10.1380.10">
    <property type="entry name" value="Neutral endopeptidase , domain2"/>
    <property type="match status" value="1"/>
</dbReference>
<organism evidence="3 4">
    <name type="scientific">Suillus fuscotomentosus</name>
    <dbReference type="NCBI Taxonomy" id="1912939"/>
    <lineage>
        <taxon>Eukaryota</taxon>
        <taxon>Fungi</taxon>
        <taxon>Dikarya</taxon>
        <taxon>Basidiomycota</taxon>
        <taxon>Agaricomycotina</taxon>
        <taxon>Agaricomycetes</taxon>
        <taxon>Agaricomycetidae</taxon>
        <taxon>Boletales</taxon>
        <taxon>Suillineae</taxon>
        <taxon>Suillaceae</taxon>
        <taxon>Suillus</taxon>
    </lineage>
</organism>
<dbReference type="EMBL" id="JABBWK010000038">
    <property type="protein sequence ID" value="KAG1898659.1"/>
    <property type="molecule type" value="Genomic_DNA"/>
</dbReference>
<protein>
    <submittedName>
        <fullName evidence="3">Peptidase M13, N-terminal domain-containing protein</fullName>
    </submittedName>
</protein>
<dbReference type="SUPFAM" id="SSF55486">
    <property type="entry name" value="Metalloproteases ('zincins'), catalytic domain"/>
    <property type="match status" value="1"/>
</dbReference>
<dbReference type="GO" id="GO:0006508">
    <property type="term" value="P:proteolysis"/>
    <property type="evidence" value="ECO:0007669"/>
    <property type="project" value="InterPro"/>
</dbReference>
<dbReference type="AlphaFoldDB" id="A0AAD4E2R4"/>
<name>A0AAD4E2R4_9AGAM</name>
<evidence type="ECO:0000256" key="1">
    <source>
        <dbReference type="SAM" id="MobiDB-lite"/>
    </source>
</evidence>
<evidence type="ECO:0000313" key="4">
    <source>
        <dbReference type="Proteomes" id="UP001195769"/>
    </source>
</evidence>
<feature type="non-terminal residue" evidence="3">
    <location>
        <position position="1"/>
    </location>
</feature>
<feature type="region of interest" description="Disordered" evidence="1">
    <location>
        <begin position="1"/>
        <end position="28"/>
    </location>
</feature>
<feature type="compositionally biased region" description="Acidic residues" evidence="1">
    <location>
        <begin position="7"/>
        <end position="17"/>
    </location>
</feature>
<accession>A0AAD4E2R4</accession>
<gene>
    <name evidence="3" type="ORF">F5891DRAFT_1237127</name>
</gene>
<evidence type="ECO:0000259" key="2">
    <source>
        <dbReference type="Pfam" id="PF05649"/>
    </source>
</evidence>